<evidence type="ECO:0000256" key="1">
    <source>
        <dbReference type="ARBA" id="ARBA00001933"/>
    </source>
</evidence>
<proteinExistence type="predicted"/>
<dbReference type="EMBL" id="JAJNOC010000008">
    <property type="protein sequence ID" value="MCD2518635.1"/>
    <property type="molecule type" value="Genomic_DNA"/>
</dbReference>
<name>A0ABS8QA86_9BURK</name>
<dbReference type="PANTHER" id="PTHR43050">
    <property type="entry name" value="SERINE / THREONINE RACEMASE FAMILY MEMBER"/>
    <property type="match status" value="1"/>
</dbReference>
<accession>A0ABS8QA86</accession>
<dbReference type="GO" id="GO:0030848">
    <property type="term" value="F:threo-3-hydroxyaspartate ammonia-lyase activity"/>
    <property type="evidence" value="ECO:0007669"/>
    <property type="project" value="UniProtKB-EC"/>
</dbReference>
<dbReference type="RefSeq" id="WP_231059918.1">
    <property type="nucleotide sequence ID" value="NZ_JAJNOC010000008.1"/>
</dbReference>
<dbReference type="SUPFAM" id="SSF53686">
    <property type="entry name" value="Tryptophan synthase beta subunit-like PLP-dependent enzymes"/>
    <property type="match status" value="1"/>
</dbReference>
<comment type="caution">
    <text evidence="4">The sequence shown here is derived from an EMBL/GenBank/DDBJ whole genome shotgun (WGS) entry which is preliminary data.</text>
</comment>
<dbReference type="EC" id="4.3.1.16" evidence="4"/>
<keyword evidence="5" id="KW-1185">Reference proteome</keyword>
<dbReference type="CDD" id="cd01562">
    <property type="entry name" value="Thr-dehyd"/>
    <property type="match status" value="1"/>
</dbReference>
<evidence type="ECO:0000313" key="4">
    <source>
        <dbReference type="EMBL" id="MCD2518635.1"/>
    </source>
</evidence>
<dbReference type="Pfam" id="PF00291">
    <property type="entry name" value="PALP"/>
    <property type="match status" value="1"/>
</dbReference>
<protein>
    <submittedName>
        <fullName evidence="4">Threo-3-hydroxy-L-aspartate ammonia-lyase</fullName>
        <ecNumber evidence="4">4.3.1.16</ecNumber>
    </submittedName>
</protein>
<reference evidence="4" key="1">
    <citation type="submission" date="2021-11" db="EMBL/GenBank/DDBJ databases">
        <title>The complete genome of Massilia sp sp. G4R7.</title>
        <authorList>
            <person name="Liu L."/>
            <person name="Yue J."/>
            <person name="Yuan J."/>
            <person name="Yang F."/>
            <person name="Li L."/>
        </authorList>
    </citation>
    <scope>NUCLEOTIDE SEQUENCE</scope>
    <source>
        <strain evidence="4">G4R7</strain>
    </source>
</reference>
<dbReference type="Proteomes" id="UP001179361">
    <property type="component" value="Unassembled WGS sequence"/>
</dbReference>
<keyword evidence="2" id="KW-0663">Pyridoxal phosphate</keyword>
<comment type="cofactor">
    <cofactor evidence="1">
        <name>pyridoxal 5'-phosphate</name>
        <dbReference type="ChEBI" id="CHEBI:597326"/>
    </cofactor>
</comment>
<dbReference type="Gene3D" id="3.40.50.1100">
    <property type="match status" value="2"/>
</dbReference>
<feature type="domain" description="Tryptophan synthase beta chain-like PALP" evidence="3">
    <location>
        <begin position="25"/>
        <end position="311"/>
    </location>
</feature>
<dbReference type="NCBIfam" id="NF005454">
    <property type="entry name" value="PRK07048.1"/>
    <property type="match status" value="1"/>
</dbReference>
<evidence type="ECO:0000256" key="2">
    <source>
        <dbReference type="ARBA" id="ARBA00022898"/>
    </source>
</evidence>
<evidence type="ECO:0000259" key="3">
    <source>
        <dbReference type="Pfam" id="PF00291"/>
    </source>
</evidence>
<dbReference type="InterPro" id="IPR036052">
    <property type="entry name" value="TrpB-like_PALP_sf"/>
</dbReference>
<gene>
    <name evidence="4" type="ORF">LQ564_20260</name>
</gene>
<evidence type="ECO:0000313" key="5">
    <source>
        <dbReference type="Proteomes" id="UP001179361"/>
    </source>
</evidence>
<organism evidence="4 5">
    <name type="scientific">Massilia phyllostachyos</name>
    <dbReference type="NCBI Taxonomy" id="2898585"/>
    <lineage>
        <taxon>Bacteria</taxon>
        <taxon>Pseudomonadati</taxon>
        <taxon>Pseudomonadota</taxon>
        <taxon>Betaproteobacteria</taxon>
        <taxon>Burkholderiales</taxon>
        <taxon>Oxalobacteraceae</taxon>
        <taxon>Telluria group</taxon>
        <taxon>Massilia</taxon>
    </lineage>
</organism>
<keyword evidence="4" id="KW-0456">Lyase</keyword>
<sequence>MTATAPVSAPTYHDIESAAERLKGAAHRTPVLTSTTANRMTGGELFFKCENYQRMGAFKFRGAYNAIAKFDDAQRAAGVLTFSSGNHAQAIALSAKLAGIKSTIIMPSDAPALKVKATKEYGGEVITYDRYTEDREAIGRRLSEERGMTLIPPYDHPDVIAGQGTAAKELFEETGPLDILLVCLGGGGLLAGCALAARALSPDCKVIGVEPEAGNDGQQSLRKGEIVHIAVPKTIADGAMVTHVGEHNFEVIRRNVDDIVTVSDAQLVQTMAFFAERMKMIVEPTGCLGAAAALHGVVDVKGKRVGILISGGNVDLSRFADLVSQANF</sequence>
<dbReference type="PANTHER" id="PTHR43050:SF1">
    <property type="entry name" value="SERINE RACEMASE"/>
    <property type="match status" value="1"/>
</dbReference>
<dbReference type="InterPro" id="IPR001926">
    <property type="entry name" value="TrpB-like_PALP"/>
</dbReference>